<dbReference type="EMBL" id="VSSQ01085054">
    <property type="protein sequence ID" value="MPN32841.1"/>
    <property type="molecule type" value="Genomic_DNA"/>
</dbReference>
<dbReference type="PANTHER" id="PTHR42852:SF13">
    <property type="entry name" value="PROTEIN DIPZ"/>
    <property type="match status" value="1"/>
</dbReference>
<protein>
    <submittedName>
        <fullName evidence="2">Thiol-disulfide oxidoreductase ResA</fullName>
    </submittedName>
</protein>
<accession>A0A645H1C8</accession>
<dbReference type="CDD" id="cd02966">
    <property type="entry name" value="TlpA_like_family"/>
    <property type="match status" value="1"/>
</dbReference>
<reference evidence="2" key="1">
    <citation type="submission" date="2019-08" db="EMBL/GenBank/DDBJ databases">
        <authorList>
            <person name="Kucharzyk K."/>
            <person name="Murdoch R.W."/>
            <person name="Higgins S."/>
            <person name="Loffler F."/>
        </authorList>
    </citation>
    <scope>NUCLEOTIDE SEQUENCE</scope>
</reference>
<comment type="caution">
    <text evidence="2">The sequence shown here is derived from an EMBL/GenBank/DDBJ whole genome shotgun (WGS) entry which is preliminary data.</text>
</comment>
<feature type="domain" description="Thioredoxin" evidence="1">
    <location>
        <begin position="27"/>
        <end position="186"/>
    </location>
</feature>
<dbReference type="InterPro" id="IPR013766">
    <property type="entry name" value="Thioredoxin_domain"/>
</dbReference>
<dbReference type="PANTHER" id="PTHR42852">
    <property type="entry name" value="THIOL:DISULFIDE INTERCHANGE PROTEIN DSBE"/>
    <property type="match status" value="1"/>
</dbReference>
<proteinExistence type="predicted"/>
<dbReference type="Gene3D" id="3.40.30.10">
    <property type="entry name" value="Glutaredoxin"/>
    <property type="match status" value="1"/>
</dbReference>
<dbReference type="GO" id="GO:0016491">
    <property type="term" value="F:oxidoreductase activity"/>
    <property type="evidence" value="ECO:0007669"/>
    <property type="project" value="InterPro"/>
</dbReference>
<dbReference type="InterPro" id="IPR036249">
    <property type="entry name" value="Thioredoxin-like_sf"/>
</dbReference>
<dbReference type="PROSITE" id="PS51257">
    <property type="entry name" value="PROKAR_LIPOPROTEIN"/>
    <property type="match status" value="1"/>
</dbReference>
<sequence>MKRLILLVPMLMFMLIFSGCSTADNQGNINTAQKNISTSSSSNEKDTIKIEDEDLSEILKKKKLTMVNVWATFCSPCIKEMPHLAEISSEYADKDFQIVGIVIDALDEKDKVSDEQIALAKEIIEETGANYKHILPNSDLPKDFLSDVSVVPTTFFFDSEGNQVGDAVLGSKSKTEWIKEIDDRLETLDKEKTV</sequence>
<organism evidence="2">
    <name type="scientific">bioreactor metagenome</name>
    <dbReference type="NCBI Taxonomy" id="1076179"/>
    <lineage>
        <taxon>unclassified sequences</taxon>
        <taxon>metagenomes</taxon>
        <taxon>ecological metagenomes</taxon>
    </lineage>
</organism>
<dbReference type="Pfam" id="PF08534">
    <property type="entry name" value="Redoxin"/>
    <property type="match status" value="1"/>
</dbReference>
<dbReference type="SUPFAM" id="SSF52833">
    <property type="entry name" value="Thioredoxin-like"/>
    <property type="match status" value="1"/>
</dbReference>
<evidence type="ECO:0000313" key="2">
    <source>
        <dbReference type="EMBL" id="MPN32841.1"/>
    </source>
</evidence>
<dbReference type="InterPro" id="IPR013740">
    <property type="entry name" value="Redoxin"/>
</dbReference>
<evidence type="ECO:0000259" key="1">
    <source>
        <dbReference type="PROSITE" id="PS51352"/>
    </source>
</evidence>
<gene>
    <name evidence="2" type="primary">resA_120</name>
    <name evidence="2" type="ORF">SDC9_180322</name>
</gene>
<dbReference type="PROSITE" id="PS51352">
    <property type="entry name" value="THIOREDOXIN_2"/>
    <property type="match status" value="1"/>
</dbReference>
<name>A0A645H1C8_9ZZZZ</name>
<dbReference type="AlphaFoldDB" id="A0A645H1C8"/>
<dbReference type="InterPro" id="IPR050553">
    <property type="entry name" value="Thioredoxin_ResA/DsbE_sf"/>
</dbReference>